<dbReference type="GO" id="GO:0032259">
    <property type="term" value="P:methylation"/>
    <property type="evidence" value="ECO:0007669"/>
    <property type="project" value="UniProtKB-KW"/>
</dbReference>
<dbReference type="STRING" id="861299.J421_1965"/>
<dbReference type="EMBL" id="CP007128">
    <property type="protein sequence ID" value="AHG89502.1"/>
    <property type="molecule type" value="Genomic_DNA"/>
</dbReference>
<dbReference type="PANTHER" id="PTHR12714">
    <property type="entry name" value="PROTEIN-S ISOPRENYLCYSTEINE O-METHYLTRANSFERASE"/>
    <property type="match status" value="1"/>
</dbReference>
<evidence type="ECO:0000256" key="1">
    <source>
        <dbReference type="ARBA" id="ARBA00004127"/>
    </source>
</evidence>
<keyword evidence="3 5" id="KW-1133">Transmembrane helix</keyword>
<name>W0RGE0_9BACT</name>
<dbReference type="PATRIC" id="fig|861299.3.peg.2001"/>
<feature type="transmembrane region" description="Helical" evidence="5">
    <location>
        <begin position="187"/>
        <end position="204"/>
    </location>
</feature>
<evidence type="ECO:0000313" key="6">
    <source>
        <dbReference type="EMBL" id="AHG89502.1"/>
    </source>
</evidence>
<proteinExistence type="predicted"/>
<dbReference type="RefSeq" id="WP_025410998.1">
    <property type="nucleotide sequence ID" value="NZ_CP007128.1"/>
</dbReference>
<comment type="subcellular location">
    <subcellularLocation>
        <location evidence="1">Endomembrane system</location>
        <topology evidence="1">Multi-pass membrane protein</topology>
    </subcellularLocation>
</comment>
<dbReference type="OrthoDB" id="5471300at2"/>
<dbReference type="GO" id="GO:0012505">
    <property type="term" value="C:endomembrane system"/>
    <property type="evidence" value="ECO:0007669"/>
    <property type="project" value="UniProtKB-SubCell"/>
</dbReference>
<keyword evidence="6" id="KW-0808">Transferase</keyword>
<gene>
    <name evidence="6" type="ORF">J421_1965</name>
</gene>
<feature type="transmembrane region" description="Helical" evidence="5">
    <location>
        <begin position="110"/>
        <end position="134"/>
    </location>
</feature>
<keyword evidence="4 5" id="KW-0472">Membrane</keyword>
<feature type="transmembrane region" description="Helical" evidence="5">
    <location>
        <begin position="216"/>
        <end position="232"/>
    </location>
</feature>
<feature type="transmembrane region" description="Helical" evidence="5">
    <location>
        <begin position="49"/>
        <end position="69"/>
    </location>
</feature>
<keyword evidence="7" id="KW-1185">Reference proteome</keyword>
<dbReference type="AlphaFoldDB" id="W0RGE0"/>
<evidence type="ECO:0000256" key="2">
    <source>
        <dbReference type="ARBA" id="ARBA00022692"/>
    </source>
</evidence>
<keyword evidence="6" id="KW-0489">Methyltransferase</keyword>
<dbReference type="KEGG" id="gba:J421_1965"/>
<evidence type="ECO:0000256" key="3">
    <source>
        <dbReference type="ARBA" id="ARBA00022989"/>
    </source>
</evidence>
<dbReference type="InterPro" id="IPR007318">
    <property type="entry name" value="Phopholipid_MeTrfase"/>
</dbReference>
<organism evidence="6 7">
    <name type="scientific">Gemmatirosa kalamazoonensis</name>
    <dbReference type="NCBI Taxonomy" id="861299"/>
    <lineage>
        <taxon>Bacteria</taxon>
        <taxon>Pseudomonadati</taxon>
        <taxon>Gemmatimonadota</taxon>
        <taxon>Gemmatimonadia</taxon>
        <taxon>Gemmatimonadales</taxon>
        <taxon>Gemmatimonadaceae</taxon>
        <taxon>Gemmatirosa</taxon>
    </lineage>
</organism>
<evidence type="ECO:0000256" key="5">
    <source>
        <dbReference type="SAM" id="Phobius"/>
    </source>
</evidence>
<dbReference type="Proteomes" id="UP000019151">
    <property type="component" value="Chromosome"/>
</dbReference>
<sequence length="247" mass="27590">MPLREEFVSAGNWLFRWRSYLPVVLFVPVVVVTWARARAGEVPVPDRGWDLFCLLVSMAGVAVRALAIGSAPAGTSGRNTAEGQIASTVNTTGMYSIVRHPLYVGNFLNWLGVALFPRSAWLALVISLAFWLYYERIMFAEEEFLRGKFGDVYERWAAETPAFLPDPRRWRAPTLPFSGRNVLKREYSAVFGVVACLTALDVVRESAARGEAAVDPMWVGIFLAGLVLYLLLRTLKRHSSVLHVEGR</sequence>
<dbReference type="InParanoid" id="W0RGE0"/>
<dbReference type="GO" id="GO:0008168">
    <property type="term" value="F:methyltransferase activity"/>
    <property type="evidence" value="ECO:0007669"/>
    <property type="project" value="UniProtKB-KW"/>
</dbReference>
<feature type="transmembrane region" description="Helical" evidence="5">
    <location>
        <begin position="20"/>
        <end position="37"/>
    </location>
</feature>
<dbReference type="HOGENOM" id="CLU_097928_0_0_0"/>
<dbReference type="Gene3D" id="1.20.120.1630">
    <property type="match status" value="1"/>
</dbReference>
<evidence type="ECO:0000256" key="4">
    <source>
        <dbReference type="ARBA" id="ARBA00023136"/>
    </source>
</evidence>
<dbReference type="PANTHER" id="PTHR12714:SF9">
    <property type="entry name" value="PROTEIN-S-ISOPRENYLCYSTEINE O-METHYLTRANSFERASE"/>
    <property type="match status" value="1"/>
</dbReference>
<keyword evidence="2 5" id="KW-0812">Transmembrane</keyword>
<evidence type="ECO:0000313" key="7">
    <source>
        <dbReference type="Proteomes" id="UP000019151"/>
    </source>
</evidence>
<reference evidence="6 7" key="1">
    <citation type="journal article" date="2014" name="Genome Announc.">
        <title>Genome Sequence and Methylome of Soil Bacterium Gemmatirosa kalamazoonensis KBS708T, a Member of the Rarely Cultivated Gemmatimonadetes Phylum.</title>
        <authorList>
            <person name="Debruyn J.M."/>
            <person name="Radosevich M."/>
            <person name="Wommack K.E."/>
            <person name="Polson S.W."/>
            <person name="Hauser L.J."/>
            <person name="Fawaz M.N."/>
            <person name="Korlach J."/>
            <person name="Tsai Y.C."/>
        </authorList>
    </citation>
    <scope>NUCLEOTIDE SEQUENCE [LARGE SCALE GENOMIC DNA]</scope>
    <source>
        <strain evidence="6 7">KBS708</strain>
    </source>
</reference>
<accession>W0RGE0</accession>
<dbReference type="Pfam" id="PF04191">
    <property type="entry name" value="PEMT"/>
    <property type="match status" value="1"/>
</dbReference>
<protein>
    <submittedName>
        <fullName evidence="6">Phospholipid methyltransferase</fullName>
    </submittedName>
</protein>
<dbReference type="eggNOG" id="COG2020">
    <property type="taxonomic scope" value="Bacteria"/>
</dbReference>